<protein>
    <submittedName>
        <fullName evidence="5">7TM GPCR serpentine receptor class x (Srx) domain-containing protein</fullName>
    </submittedName>
</protein>
<dbReference type="AlphaFoldDB" id="A0A914EPS4"/>
<name>A0A914EPS4_9BILA</name>
<evidence type="ECO:0000259" key="3">
    <source>
        <dbReference type="Pfam" id="PF10328"/>
    </source>
</evidence>
<dbReference type="InterPro" id="IPR019430">
    <property type="entry name" value="7TM_GPCR_serpentine_rcpt_Srx"/>
</dbReference>
<feature type="domain" description="7TM GPCR serpentine receptor class x (Srx)" evidence="3">
    <location>
        <begin position="5"/>
        <end position="142"/>
    </location>
</feature>
<evidence type="ECO:0000313" key="5">
    <source>
        <dbReference type="WBParaSite" id="ACRNAN_scaffold9273.g11916.t1"/>
    </source>
</evidence>
<proteinExistence type="predicted"/>
<dbReference type="WBParaSite" id="ACRNAN_scaffold9273.g11916.t1">
    <property type="protein sequence ID" value="ACRNAN_scaffold9273.g11916.t1"/>
    <property type="gene ID" value="ACRNAN_scaffold9273.g11916"/>
</dbReference>
<reference evidence="5" key="1">
    <citation type="submission" date="2022-11" db="UniProtKB">
        <authorList>
            <consortium name="WormBaseParasite"/>
        </authorList>
    </citation>
    <scope>IDENTIFICATION</scope>
</reference>
<dbReference type="PANTHER" id="PTHR23017">
    <property type="entry name" value="SERPENTINE RECEPTOR, CLASS X"/>
    <property type="match status" value="1"/>
</dbReference>
<evidence type="ECO:0000256" key="1">
    <source>
        <dbReference type="SAM" id="Phobius"/>
    </source>
</evidence>
<accession>A0A914EPS4</accession>
<evidence type="ECO:0000313" key="4">
    <source>
        <dbReference type="Proteomes" id="UP000887540"/>
    </source>
</evidence>
<keyword evidence="4" id="KW-1185">Reference proteome</keyword>
<dbReference type="PANTHER" id="PTHR23017:SF3">
    <property type="entry name" value="G-PROTEIN COUPLED RECEPTORS FAMILY 1 PROFILE DOMAIN-CONTAINING PROTEIN"/>
    <property type="match status" value="1"/>
</dbReference>
<feature type="signal peptide" evidence="2">
    <location>
        <begin position="1"/>
        <end position="16"/>
    </location>
</feature>
<feature type="chain" id="PRO_5037724847" evidence="2">
    <location>
        <begin position="17"/>
        <end position="142"/>
    </location>
</feature>
<feature type="transmembrane region" description="Helical" evidence="1">
    <location>
        <begin position="93"/>
        <end position="116"/>
    </location>
</feature>
<dbReference type="Proteomes" id="UP000887540">
    <property type="component" value="Unplaced"/>
</dbReference>
<keyword evidence="1" id="KW-0472">Membrane</keyword>
<sequence>MIVTFSIFWILGLAHASPEFFDDVCYVFFDGNSMLWTLPTHCGEILGYYIDFLYGCSLMLFIFCIDIITVIFLRRARNRIKTANDRIRLGRDIGYFAQTFATTWLVIGMDVSYYVITPMMPEKWGYYFTTTIVWDLFHALDG</sequence>
<organism evidence="4 5">
    <name type="scientific">Acrobeloides nanus</name>
    <dbReference type="NCBI Taxonomy" id="290746"/>
    <lineage>
        <taxon>Eukaryota</taxon>
        <taxon>Metazoa</taxon>
        <taxon>Ecdysozoa</taxon>
        <taxon>Nematoda</taxon>
        <taxon>Chromadorea</taxon>
        <taxon>Rhabditida</taxon>
        <taxon>Tylenchina</taxon>
        <taxon>Cephalobomorpha</taxon>
        <taxon>Cephaloboidea</taxon>
        <taxon>Cephalobidae</taxon>
        <taxon>Acrobeloides</taxon>
    </lineage>
</organism>
<feature type="transmembrane region" description="Helical" evidence="1">
    <location>
        <begin position="52"/>
        <end position="73"/>
    </location>
</feature>
<keyword evidence="1" id="KW-0812">Transmembrane</keyword>
<dbReference type="Pfam" id="PF10328">
    <property type="entry name" value="7TM_GPCR_Srx"/>
    <property type="match status" value="1"/>
</dbReference>
<keyword evidence="2" id="KW-0732">Signal</keyword>
<evidence type="ECO:0000256" key="2">
    <source>
        <dbReference type="SAM" id="SignalP"/>
    </source>
</evidence>
<keyword evidence="1" id="KW-1133">Transmembrane helix</keyword>